<dbReference type="InterPro" id="IPR047057">
    <property type="entry name" value="MerR_fam"/>
</dbReference>
<keyword evidence="4" id="KW-1185">Reference proteome</keyword>
<dbReference type="InterPro" id="IPR009061">
    <property type="entry name" value="DNA-bd_dom_put_sf"/>
</dbReference>
<dbReference type="Pfam" id="PF13411">
    <property type="entry name" value="MerR_1"/>
    <property type="match status" value="1"/>
</dbReference>
<organism evidence="3 4">
    <name type="scientific">Absicoccus intestinalis</name>
    <dbReference type="NCBI Taxonomy" id="2926319"/>
    <lineage>
        <taxon>Bacteria</taxon>
        <taxon>Bacillati</taxon>
        <taxon>Bacillota</taxon>
        <taxon>Erysipelotrichia</taxon>
        <taxon>Erysipelotrichales</taxon>
        <taxon>Erysipelotrichaceae</taxon>
        <taxon>Absicoccus</taxon>
    </lineage>
</organism>
<evidence type="ECO:0000313" key="3">
    <source>
        <dbReference type="EMBL" id="MDX8417505.1"/>
    </source>
</evidence>
<dbReference type="PRINTS" id="PR00040">
    <property type="entry name" value="HTHMERR"/>
</dbReference>
<evidence type="ECO:0000259" key="2">
    <source>
        <dbReference type="PROSITE" id="PS50937"/>
    </source>
</evidence>
<dbReference type="Gene3D" id="3.40.50.150">
    <property type="entry name" value="Vaccinia Virus protein VP39"/>
    <property type="match status" value="1"/>
</dbReference>
<accession>A0ABU4WPQ9</accession>
<dbReference type="Proteomes" id="UP001285244">
    <property type="component" value="Unassembled WGS sequence"/>
</dbReference>
<reference evidence="3 4" key="1">
    <citation type="submission" date="2022-03" db="EMBL/GenBank/DDBJ databases">
        <title>Novel taxa within the pig intestine.</title>
        <authorList>
            <person name="Wylensek D."/>
            <person name="Bishof K."/>
            <person name="Afrizal A."/>
            <person name="Clavel T."/>
        </authorList>
    </citation>
    <scope>NUCLEOTIDE SEQUENCE [LARGE SCALE GENOMIC DNA]</scope>
    <source>
        <strain evidence="3 4">Cla-KB-P134</strain>
    </source>
</reference>
<keyword evidence="1" id="KW-0238">DNA-binding</keyword>
<dbReference type="InterPro" id="IPR000551">
    <property type="entry name" value="MerR-type_HTH_dom"/>
</dbReference>
<proteinExistence type="predicted"/>
<dbReference type="InterPro" id="IPR013216">
    <property type="entry name" value="Methyltransf_11"/>
</dbReference>
<dbReference type="PANTHER" id="PTHR30204:SF96">
    <property type="entry name" value="CHROMOSOME-ANCHORING PROTEIN RACA"/>
    <property type="match status" value="1"/>
</dbReference>
<dbReference type="InterPro" id="IPR029063">
    <property type="entry name" value="SAM-dependent_MTases_sf"/>
</dbReference>
<gene>
    <name evidence="3" type="ORF">MOZ64_06575</name>
</gene>
<dbReference type="PANTHER" id="PTHR30204">
    <property type="entry name" value="REDOX-CYCLING DRUG-SENSING TRANSCRIPTIONAL ACTIVATOR SOXR"/>
    <property type="match status" value="1"/>
</dbReference>
<dbReference type="CDD" id="cd02440">
    <property type="entry name" value="AdoMet_MTases"/>
    <property type="match status" value="1"/>
</dbReference>
<comment type="caution">
    <text evidence="3">The sequence shown here is derived from an EMBL/GenBank/DDBJ whole genome shotgun (WGS) entry which is preliminary data.</text>
</comment>
<dbReference type="RefSeq" id="WP_320325792.1">
    <property type="nucleotide sequence ID" value="NZ_JALBUS010000008.1"/>
</dbReference>
<dbReference type="Pfam" id="PF08241">
    <property type="entry name" value="Methyltransf_11"/>
    <property type="match status" value="1"/>
</dbReference>
<sequence>MNYYTTGQFAKLANVSQRTIRYYDKIGLLKPSCILKNGYRQYSDTDLIRLQKIITLRNLDFSIEEIFSMMSSEETLKDSLHLQSSLVQAKITNLQNLKEALDIASSSLENDSFDWSNLISLVQMSQDNSSIINQYMTSKNLDVRIALHEKYSQNPMGWFPWLYAQIDFTGVNRLLEIGCGTGELWKYNTLNLRNREFFLSDSSEGMVSEVRKKYGSAFNCIVVDCEKIPFKDAYFDCVIANHVLFYLQDLNRGLSEIDRVLKPNGVLYCSTYGPNHMKEITALVQAFDSRITLSQTNLYDVFGLDNGKDMLNPYFSEVHVSYYPDALIVDEAQPLVDYIMSCHGNQSEIIGPRLMEFKSFVQNQLPLHITKEAGVFICRK</sequence>
<evidence type="ECO:0000256" key="1">
    <source>
        <dbReference type="ARBA" id="ARBA00023125"/>
    </source>
</evidence>
<feature type="domain" description="HTH merR-type" evidence="2">
    <location>
        <begin position="3"/>
        <end position="72"/>
    </location>
</feature>
<name>A0ABU4WPQ9_9FIRM</name>
<dbReference type="SUPFAM" id="SSF53335">
    <property type="entry name" value="S-adenosyl-L-methionine-dependent methyltransferases"/>
    <property type="match status" value="1"/>
</dbReference>
<dbReference type="PROSITE" id="PS00552">
    <property type="entry name" value="HTH_MERR_1"/>
    <property type="match status" value="1"/>
</dbReference>
<dbReference type="EMBL" id="JALBUS010000008">
    <property type="protein sequence ID" value="MDX8417505.1"/>
    <property type="molecule type" value="Genomic_DNA"/>
</dbReference>
<dbReference type="PROSITE" id="PS50937">
    <property type="entry name" value="HTH_MERR_2"/>
    <property type="match status" value="1"/>
</dbReference>
<dbReference type="SUPFAM" id="SSF46955">
    <property type="entry name" value="Putative DNA-binding domain"/>
    <property type="match status" value="1"/>
</dbReference>
<dbReference type="SMART" id="SM00422">
    <property type="entry name" value="HTH_MERR"/>
    <property type="match status" value="1"/>
</dbReference>
<protein>
    <submittedName>
        <fullName evidence="3">MerR family transcriptional regulator</fullName>
    </submittedName>
</protein>
<dbReference type="CDD" id="cd01106">
    <property type="entry name" value="HTH_TipAL-Mta"/>
    <property type="match status" value="1"/>
</dbReference>
<evidence type="ECO:0000313" key="4">
    <source>
        <dbReference type="Proteomes" id="UP001285244"/>
    </source>
</evidence>
<dbReference type="Gene3D" id="1.10.1660.10">
    <property type="match status" value="1"/>
</dbReference>